<keyword evidence="3" id="KW-1185">Reference proteome</keyword>
<keyword evidence="1" id="KW-1133">Transmembrane helix</keyword>
<dbReference type="Proteomes" id="UP000201058">
    <property type="component" value="Segment"/>
</dbReference>
<dbReference type="InterPro" id="IPR006725">
    <property type="entry name" value="PIF2"/>
</dbReference>
<name>A0A0B4VFN2_9VIRU</name>
<dbReference type="EMBL" id="KM610234">
    <property type="protein sequence ID" value="AJD20067.1"/>
    <property type="molecule type" value="Genomic_DNA"/>
</dbReference>
<keyword evidence="1" id="KW-0472">Membrane</keyword>
<reference evidence="2 3" key="1">
    <citation type="journal article" date="2015" name="J. Virol.">
        <title>The genome of the nucleopolyhedrosis-causing virus from Tipula oleracea sheds new light on the Nudiviridae family.</title>
        <authorList>
            <person name="Bezier A."/>
            <person name="Theze J."/>
            <person name="Gavory F."/>
            <person name="Gaillard J."/>
            <person name="Poulain J."/>
            <person name="Drezen J.M."/>
            <person name="Herniou E.A."/>
        </authorList>
    </citation>
    <scope>NUCLEOTIDE SEQUENCE [LARGE SCALE GENOMIC DNA]</scope>
    <source>
        <strain evidence="2">35</strain>
    </source>
</reference>
<dbReference type="KEGG" id="vg:22921721"/>
<sequence>MQISVLIILFMTIILIIGAVYTMAIFNYDFKSTFEYVNKMNLMFQNKNLANLLNANSLGNLPSIKIQTNNSEIQRMNDCQNGPIFLGSVSDEFVCKRICGSAGQLLNVKTGDEIFSNGQKLVEGAWCTVNKPNCNLNTTYVRATVNNVSCQTKYPFIFGGETGNRLVACNDARYFNVENILWDNLTNTRVTSNTKLQSENELLPDGSYRFTCKFGNDENENKFIEHPSNRFHPVRNYCTKELYRASYDIQPTSDGKCDCGDYNITRVRNKIPNDDTSTCTACYDEFNEADSVLTIGTNCVTINSNITQLQKDTVCTPSKFITTGNLCENIKINLKYDDGKFPFHPYSDKLLGMRKRAENFTI</sequence>
<dbReference type="Pfam" id="PF04631">
    <property type="entry name" value="PIF2"/>
    <property type="match status" value="1"/>
</dbReference>
<proteinExistence type="predicted"/>
<protein>
    <submittedName>
        <fullName evidence="2">PIF-2</fullName>
    </submittedName>
</protein>
<evidence type="ECO:0000313" key="3">
    <source>
        <dbReference type="Proteomes" id="UP000201058"/>
    </source>
</evidence>
<dbReference type="OrthoDB" id="7191at10239"/>
<dbReference type="GeneID" id="22921721"/>
<dbReference type="RefSeq" id="YP_009116654.1">
    <property type="nucleotide sequence ID" value="NC_026242.1"/>
</dbReference>
<accession>A0A0B4VFN2</accession>
<feature type="transmembrane region" description="Helical" evidence="1">
    <location>
        <begin position="6"/>
        <end position="30"/>
    </location>
</feature>
<evidence type="ECO:0000256" key="1">
    <source>
        <dbReference type="SAM" id="Phobius"/>
    </source>
</evidence>
<evidence type="ECO:0000313" key="2">
    <source>
        <dbReference type="EMBL" id="AJD20067.1"/>
    </source>
</evidence>
<organism evidence="2 3">
    <name type="scientific">Tipula oleracea nudivirus</name>
    <dbReference type="NCBI Taxonomy" id="1546257"/>
    <lineage>
        <taxon>Viruses</taxon>
        <taxon>Viruses incertae sedis</taxon>
        <taxon>Naldaviricetes</taxon>
        <taxon>Lefavirales</taxon>
        <taxon>Nudiviridae</taxon>
        <taxon>Deltanudivirus</taxon>
        <taxon>Deltanudivirus tipoleraceae</taxon>
    </lineage>
</organism>
<gene>
    <name evidence="2" type="primary">pif-2</name>
    <name evidence="2" type="ORF">TONV_007</name>
</gene>
<keyword evidence="1" id="KW-0812">Transmembrane</keyword>